<dbReference type="SUPFAM" id="SSF52540">
    <property type="entry name" value="P-loop containing nucleoside triphosphate hydrolases"/>
    <property type="match status" value="1"/>
</dbReference>
<protein>
    <recommendedName>
        <fullName evidence="3 4">Dephospho-CoA kinase</fullName>
        <ecNumber evidence="3 4">2.7.1.24</ecNumber>
    </recommendedName>
    <alternativeName>
        <fullName evidence="3">Dephosphocoenzyme A kinase</fullName>
    </alternativeName>
</protein>
<comment type="similarity">
    <text evidence="3">Belongs to the CoaE family.</text>
</comment>
<dbReference type="UniPathway" id="UPA00241">
    <property type="reaction ID" value="UER00356"/>
</dbReference>
<comment type="caution">
    <text evidence="5">The sequence shown here is derived from an EMBL/GenBank/DDBJ whole genome shotgun (WGS) entry which is preliminary data.</text>
</comment>
<keyword evidence="3 5" id="KW-0808">Transferase</keyword>
<evidence type="ECO:0000256" key="4">
    <source>
        <dbReference type="NCBIfam" id="TIGR00152"/>
    </source>
</evidence>
<evidence type="ECO:0000313" key="6">
    <source>
        <dbReference type="Proteomes" id="UP000268469"/>
    </source>
</evidence>
<dbReference type="InterPro" id="IPR001977">
    <property type="entry name" value="Depp_CoAkinase"/>
</dbReference>
<keyword evidence="2 3" id="KW-0067">ATP-binding</keyword>
<organism evidence="5 6">
    <name type="scientific">candidate division WOR-3 bacterium</name>
    <dbReference type="NCBI Taxonomy" id="2052148"/>
    <lineage>
        <taxon>Bacteria</taxon>
        <taxon>Bacteria division WOR-3</taxon>
    </lineage>
</organism>
<dbReference type="GO" id="GO:0005737">
    <property type="term" value="C:cytoplasm"/>
    <property type="evidence" value="ECO:0007669"/>
    <property type="project" value="UniProtKB-SubCell"/>
</dbReference>
<evidence type="ECO:0000256" key="1">
    <source>
        <dbReference type="ARBA" id="ARBA00022741"/>
    </source>
</evidence>
<evidence type="ECO:0000256" key="2">
    <source>
        <dbReference type="ARBA" id="ARBA00022840"/>
    </source>
</evidence>
<dbReference type="GO" id="GO:0005524">
    <property type="term" value="F:ATP binding"/>
    <property type="evidence" value="ECO:0007669"/>
    <property type="project" value="UniProtKB-UniRule"/>
</dbReference>
<dbReference type="Proteomes" id="UP000268469">
    <property type="component" value="Unassembled WGS sequence"/>
</dbReference>
<evidence type="ECO:0000313" key="5">
    <source>
        <dbReference type="EMBL" id="RKX70377.1"/>
    </source>
</evidence>
<reference evidence="5 6" key="1">
    <citation type="submission" date="2018-06" db="EMBL/GenBank/DDBJ databases">
        <title>Extensive metabolic versatility and redundancy in microbially diverse, dynamic hydrothermal sediments.</title>
        <authorList>
            <person name="Dombrowski N."/>
            <person name="Teske A."/>
            <person name="Baker B.J."/>
        </authorList>
    </citation>
    <scope>NUCLEOTIDE SEQUENCE [LARGE SCALE GENOMIC DNA]</scope>
    <source>
        <strain evidence="5">B36_G15</strain>
    </source>
</reference>
<sequence>MKIGIVGGTGSGKMTVAQILATYGFQIIDADRIGWEVIEEPGIKDRLVAEFGEGILKSGRIDRKVLGKIVFADKSKLDRLNQIVHPRLIERLKQELKRDNDLVLDCALLAQFSLSDELDYIILVRAPVELRKKRLIEKGLSEAEAEARIGSQDEYRGPFHFIIDNDAGIEKLKKECGRIMSEVGYDRCL</sequence>
<comment type="pathway">
    <text evidence="3">Cofactor biosynthesis; coenzyme A biosynthesis; CoA from (R)-pantothenate: step 5/5.</text>
</comment>
<dbReference type="PROSITE" id="PS51219">
    <property type="entry name" value="DPCK"/>
    <property type="match status" value="1"/>
</dbReference>
<dbReference type="HAMAP" id="MF_00376">
    <property type="entry name" value="Dephospho_CoA_kinase"/>
    <property type="match status" value="1"/>
</dbReference>
<dbReference type="EMBL" id="QNBE01000041">
    <property type="protein sequence ID" value="RKX70377.1"/>
    <property type="molecule type" value="Genomic_DNA"/>
</dbReference>
<gene>
    <name evidence="3" type="primary">coaE</name>
    <name evidence="5" type="ORF">DRP53_05185</name>
</gene>
<dbReference type="Gene3D" id="3.40.50.300">
    <property type="entry name" value="P-loop containing nucleotide triphosphate hydrolases"/>
    <property type="match status" value="1"/>
</dbReference>
<keyword evidence="3 5" id="KW-0418">Kinase</keyword>
<evidence type="ECO:0000256" key="3">
    <source>
        <dbReference type="HAMAP-Rule" id="MF_00376"/>
    </source>
</evidence>
<comment type="subcellular location">
    <subcellularLocation>
        <location evidence="3">Cytoplasm</location>
    </subcellularLocation>
</comment>
<proteinExistence type="inferred from homology"/>
<dbReference type="NCBIfam" id="TIGR00152">
    <property type="entry name" value="dephospho-CoA kinase"/>
    <property type="match status" value="1"/>
</dbReference>
<accession>A0A660SI14</accession>
<dbReference type="Pfam" id="PF01121">
    <property type="entry name" value="CoaE"/>
    <property type="match status" value="1"/>
</dbReference>
<name>A0A660SI14_UNCW3</name>
<dbReference type="EC" id="2.7.1.24" evidence="3 4"/>
<dbReference type="InterPro" id="IPR027417">
    <property type="entry name" value="P-loop_NTPase"/>
</dbReference>
<dbReference type="PANTHER" id="PTHR10695:SF46">
    <property type="entry name" value="BIFUNCTIONAL COENZYME A SYNTHASE-RELATED"/>
    <property type="match status" value="1"/>
</dbReference>
<keyword evidence="3" id="KW-0173">Coenzyme A biosynthesis</keyword>
<dbReference type="PANTHER" id="PTHR10695">
    <property type="entry name" value="DEPHOSPHO-COA KINASE-RELATED"/>
    <property type="match status" value="1"/>
</dbReference>
<comment type="catalytic activity">
    <reaction evidence="3">
        <text>3'-dephospho-CoA + ATP = ADP + CoA + H(+)</text>
        <dbReference type="Rhea" id="RHEA:18245"/>
        <dbReference type="ChEBI" id="CHEBI:15378"/>
        <dbReference type="ChEBI" id="CHEBI:30616"/>
        <dbReference type="ChEBI" id="CHEBI:57287"/>
        <dbReference type="ChEBI" id="CHEBI:57328"/>
        <dbReference type="ChEBI" id="CHEBI:456216"/>
        <dbReference type="EC" id="2.7.1.24"/>
    </reaction>
</comment>
<dbReference type="GO" id="GO:0015937">
    <property type="term" value="P:coenzyme A biosynthetic process"/>
    <property type="evidence" value="ECO:0007669"/>
    <property type="project" value="UniProtKB-UniRule"/>
</dbReference>
<keyword evidence="1 3" id="KW-0547">Nucleotide-binding</keyword>
<comment type="caution">
    <text evidence="3">Lacks conserved residue(s) required for the propagation of feature annotation.</text>
</comment>
<comment type="function">
    <text evidence="3">Catalyzes the phosphorylation of the 3'-hydroxyl group of dephosphocoenzyme A to form coenzyme A.</text>
</comment>
<keyword evidence="3" id="KW-0963">Cytoplasm</keyword>
<dbReference type="AlphaFoldDB" id="A0A660SI14"/>
<dbReference type="GO" id="GO:0004140">
    <property type="term" value="F:dephospho-CoA kinase activity"/>
    <property type="evidence" value="ECO:0007669"/>
    <property type="project" value="UniProtKB-UniRule"/>
</dbReference>
<dbReference type="CDD" id="cd02022">
    <property type="entry name" value="DPCK"/>
    <property type="match status" value="1"/>
</dbReference>